<evidence type="ECO:0000313" key="1">
    <source>
        <dbReference type="EMBL" id="MDS1820812.1"/>
    </source>
</evidence>
<dbReference type="AlphaFoldDB" id="A0AAW8PX47"/>
<dbReference type="RefSeq" id="WP_311019592.1">
    <property type="nucleotide sequence ID" value="NZ_JAUHGG010000003.1"/>
</dbReference>
<comment type="caution">
    <text evidence="1">The sequence shown here is derived from an EMBL/GenBank/DDBJ whole genome shotgun (WGS) entry which is preliminary data.</text>
</comment>
<reference evidence="1" key="1">
    <citation type="submission" date="2023-06" db="EMBL/GenBank/DDBJ databases">
        <title>Genomic Diversity of Vibrio spp. and Metagenomic Analysis of Pathogens in Florida Gulf Coastal Waters Following Hurricane Ian.</title>
        <authorList>
            <person name="Brumfield K.D."/>
        </authorList>
    </citation>
    <scope>NUCLEOTIDE SEQUENCE</scope>
    <source>
        <strain evidence="1">WBS2B-138</strain>
    </source>
</reference>
<protein>
    <submittedName>
        <fullName evidence="1">Uncharacterized protein</fullName>
    </submittedName>
</protein>
<evidence type="ECO:0000313" key="2">
    <source>
        <dbReference type="Proteomes" id="UP001253193"/>
    </source>
</evidence>
<dbReference type="Proteomes" id="UP001253193">
    <property type="component" value="Unassembled WGS sequence"/>
</dbReference>
<sequence>MSESDNLFLEDFFTDTEQTEVVTYVADLGLYFILRVNGLSYSCTALGSDLALIQWRFSSGKLIIEDNNGIYQIAKVNDDESGLLVNVVRGQNKKVIFQKKCYLNVLHEVTSSDIEEFGSEQGSAHLSIFQKLLHSILNKDTAKQLAVPMIVIVVGAFVLFNA</sequence>
<accession>A0AAW8PX47</accession>
<name>A0AAW8PX47_VIBPH</name>
<organism evidence="1 2">
    <name type="scientific">Vibrio parahaemolyticus</name>
    <dbReference type="NCBI Taxonomy" id="670"/>
    <lineage>
        <taxon>Bacteria</taxon>
        <taxon>Pseudomonadati</taxon>
        <taxon>Pseudomonadota</taxon>
        <taxon>Gammaproteobacteria</taxon>
        <taxon>Vibrionales</taxon>
        <taxon>Vibrionaceae</taxon>
        <taxon>Vibrio</taxon>
    </lineage>
</organism>
<proteinExistence type="predicted"/>
<gene>
    <name evidence="1" type="ORF">QX249_09110</name>
</gene>
<dbReference type="EMBL" id="JAUHGG010000003">
    <property type="protein sequence ID" value="MDS1820812.1"/>
    <property type="molecule type" value="Genomic_DNA"/>
</dbReference>